<dbReference type="EC" id="3.1.3.1" evidence="1"/>
<keyword evidence="4" id="KW-1185">Reference proteome</keyword>
<proteinExistence type="predicted"/>
<name>A0ABY7EU96_MYAAR</name>
<reference evidence="3" key="1">
    <citation type="submission" date="2022-11" db="EMBL/GenBank/DDBJ databases">
        <title>Centuries of genome instability and evolution in soft-shell clam transmissible cancer (bioRxiv).</title>
        <authorList>
            <person name="Hart S.F.M."/>
            <person name="Yonemitsu M.A."/>
            <person name="Giersch R.M."/>
            <person name="Beal B.F."/>
            <person name="Arriagada G."/>
            <person name="Davis B.W."/>
            <person name="Ostrander E.A."/>
            <person name="Goff S.P."/>
            <person name="Metzger M.J."/>
        </authorList>
    </citation>
    <scope>NUCLEOTIDE SEQUENCE</scope>
    <source>
        <strain evidence="3">MELC-2E11</strain>
        <tissue evidence="3">Siphon/mantle</tissue>
    </source>
</reference>
<evidence type="ECO:0000313" key="3">
    <source>
        <dbReference type="EMBL" id="WAR13537.1"/>
    </source>
</evidence>
<organism evidence="3 4">
    <name type="scientific">Mya arenaria</name>
    <name type="common">Soft-shell clam</name>
    <dbReference type="NCBI Taxonomy" id="6604"/>
    <lineage>
        <taxon>Eukaryota</taxon>
        <taxon>Metazoa</taxon>
        <taxon>Spiralia</taxon>
        <taxon>Lophotrochozoa</taxon>
        <taxon>Mollusca</taxon>
        <taxon>Bivalvia</taxon>
        <taxon>Autobranchia</taxon>
        <taxon>Heteroconchia</taxon>
        <taxon>Euheterodonta</taxon>
        <taxon>Imparidentia</taxon>
        <taxon>Neoheterodontei</taxon>
        <taxon>Myida</taxon>
        <taxon>Myoidea</taxon>
        <taxon>Myidae</taxon>
        <taxon>Mya</taxon>
    </lineage>
</organism>
<evidence type="ECO:0000256" key="1">
    <source>
        <dbReference type="ARBA" id="ARBA00012647"/>
    </source>
</evidence>
<dbReference type="InterPro" id="IPR017850">
    <property type="entry name" value="Alkaline_phosphatase_core_sf"/>
</dbReference>
<sequence>MCINVSLVGLFSSNHMDYELDRDKTPMGQPSIAEMTKTAIQSLSNDEDGFFLMVEGARIDLAHHKSYAKKAIHDVLAFEEAIQVALERTNPKDTLIIVTADHSHTMTISGSPRRGNAIFDLARPISFDQNQDFGGRPYTTLLYASGPIGRNKEENLEHVDTEADDYQYEALIERKSETHSGEDVAIYALGPMAHLFTGVMEQNVISYAMAHAACIGDIGIDCKTGRKRNSNM</sequence>
<evidence type="ECO:0000256" key="2">
    <source>
        <dbReference type="ARBA" id="ARBA00022553"/>
    </source>
</evidence>
<dbReference type="Gene3D" id="3.40.720.10">
    <property type="entry name" value="Alkaline Phosphatase, subunit A"/>
    <property type="match status" value="1"/>
</dbReference>
<dbReference type="SMART" id="SM00098">
    <property type="entry name" value="alkPPc"/>
    <property type="match status" value="1"/>
</dbReference>
<dbReference type="SUPFAM" id="SSF53649">
    <property type="entry name" value="Alkaline phosphatase-like"/>
    <property type="match status" value="1"/>
</dbReference>
<dbReference type="CDD" id="cd16012">
    <property type="entry name" value="ALP"/>
    <property type="match status" value="1"/>
</dbReference>
<gene>
    <name evidence="3" type="ORF">MAR_027717</name>
</gene>
<dbReference type="PANTHER" id="PTHR11596">
    <property type="entry name" value="ALKALINE PHOSPHATASE"/>
    <property type="match status" value="1"/>
</dbReference>
<dbReference type="InterPro" id="IPR001952">
    <property type="entry name" value="Alkaline_phosphatase"/>
</dbReference>
<evidence type="ECO:0000313" key="4">
    <source>
        <dbReference type="Proteomes" id="UP001164746"/>
    </source>
</evidence>
<accession>A0ABY7EU96</accession>
<keyword evidence="2" id="KW-0597">Phosphoprotein</keyword>
<dbReference type="EMBL" id="CP111019">
    <property type="protein sequence ID" value="WAR13537.1"/>
    <property type="molecule type" value="Genomic_DNA"/>
</dbReference>
<protein>
    <recommendedName>
        <fullName evidence="1">alkaline phosphatase</fullName>
        <ecNumber evidence="1">3.1.3.1</ecNumber>
    </recommendedName>
</protein>
<dbReference type="Proteomes" id="UP001164746">
    <property type="component" value="Chromosome 8"/>
</dbReference>
<dbReference type="PANTHER" id="PTHR11596:SF5">
    <property type="entry name" value="ALKALINE PHOSPHATASE"/>
    <property type="match status" value="1"/>
</dbReference>
<dbReference type="Pfam" id="PF00245">
    <property type="entry name" value="Alk_phosphatase"/>
    <property type="match status" value="1"/>
</dbReference>